<evidence type="ECO:0008006" key="4">
    <source>
        <dbReference type="Google" id="ProtNLM"/>
    </source>
</evidence>
<comment type="caution">
    <text evidence="2">The sequence shown here is derived from an EMBL/GenBank/DDBJ whole genome shotgun (WGS) entry which is preliminary data.</text>
</comment>
<sequence>MKNNIITALLFIFFISVNAVSQSNQTTINYSLGQSLNGQVGGDLVIDGNATTCTQKNGSIQNLFETPTNATVFIDINNQGGGNSCVALVVETATGRITTVIPEDSQSGVMRFNRVRRAYLTMSSIPRDTTVRFATSIGTATIWF</sequence>
<feature type="chain" id="PRO_5016276447" description="Secreted protein" evidence="1">
    <location>
        <begin position="20"/>
        <end position="144"/>
    </location>
</feature>
<gene>
    <name evidence="2" type="ORF">B0I10_102244</name>
</gene>
<evidence type="ECO:0000313" key="2">
    <source>
        <dbReference type="EMBL" id="RAR50440.1"/>
    </source>
</evidence>
<name>A0A328WVP8_9FLAO</name>
<organism evidence="2 3">
    <name type="scientific">Flavobacterium lacus</name>
    <dbReference type="NCBI Taxonomy" id="1353778"/>
    <lineage>
        <taxon>Bacteria</taxon>
        <taxon>Pseudomonadati</taxon>
        <taxon>Bacteroidota</taxon>
        <taxon>Flavobacteriia</taxon>
        <taxon>Flavobacteriales</taxon>
        <taxon>Flavobacteriaceae</taxon>
        <taxon>Flavobacterium</taxon>
    </lineage>
</organism>
<dbReference type="RefSeq" id="WP_112084987.1">
    <property type="nucleotide sequence ID" value="NZ_QLSV01000002.1"/>
</dbReference>
<accession>A0A328WVP8</accession>
<dbReference type="EMBL" id="QLSV01000002">
    <property type="protein sequence ID" value="RAR50440.1"/>
    <property type="molecule type" value="Genomic_DNA"/>
</dbReference>
<dbReference type="OrthoDB" id="1362808at2"/>
<evidence type="ECO:0000313" key="3">
    <source>
        <dbReference type="Proteomes" id="UP000249518"/>
    </source>
</evidence>
<keyword evidence="1" id="KW-0732">Signal</keyword>
<evidence type="ECO:0000256" key="1">
    <source>
        <dbReference type="SAM" id="SignalP"/>
    </source>
</evidence>
<dbReference type="AlphaFoldDB" id="A0A328WVP8"/>
<keyword evidence="3" id="KW-1185">Reference proteome</keyword>
<feature type="signal peptide" evidence="1">
    <location>
        <begin position="1"/>
        <end position="19"/>
    </location>
</feature>
<reference evidence="2 3" key="1">
    <citation type="submission" date="2018-06" db="EMBL/GenBank/DDBJ databases">
        <title>Genomic Encyclopedia of Type Strains, Phase III (KMG-III): the genomes of soil and plant-associated and newly described type strains.</title>
        <authorList>
            <person name="Whitman W."/>
        </authorList>
    </citation>
    <scope>NUCLEOTIDE SEQUENCE [LARGE SCALE GENOMIC DNA]</scope>
    <source>
        <strain evidence="2 3">CGMCC 1.12504</strain>
    </source>
</reference>
<protein>
    <recommendedName>
        <fullName evidence="4">Secreted protein</fullName>
    </recommendedName>
</protein>
<proteinExistence type="predicted"/>
<dbReference type="Proteomes" id="UP000249518">
    <property type="component" value="Unassembled WGS sequence"/>
</dbReference>